<evidence type="ECO:0000256" key="8">
    <source>
        <dbReference type="ARBA" id="ARBA00022741"/>
    </source>
</evidence>
<evidence type="ECO:0000256" key="6">
    <source>
        <dbReference type="ARBA" id="ARBA00009640"/>
    </source>
</evidence>
<evidence type="ECO:0000256" key="12">
    <source>
        <dbReference type="ARBA" id="ARBA00023239"/>
    </source>
</evidence>
<dbReference type="GO" id="GO:0005524">
    <property type="term" value="F:ATP binding"/>
    <property type="evidence" value="ECO:0007669"/>
    <property type="project" value="UniProtKB-KW"/>
</dbReference>
<dbReference type="NCBIfam" id="TIGR01498">
    <property type="entry name" value="folK"/>
    <property type="match status" value="1"/>
</dbReference>
<dbReference type="CDD" id="cd00483">
    <property type="entry name" value="HPPK"/>
    <property type="match status" value="1"/>
</dbReference>
<dbReference type="FunFam" id="3.30.1130.10:FF:000003">
    <property type="entry name" value="7,8-dihydroneopterin aldolase"/>
    <property type="match status" value="1"/>
</dbReference>
<dbReference type="AlphaFoldDB" id="C0VYW1"/>
<dbReference type="InterPro" id="IPR000550">
    <property type="entry name" value="Hppk"/>
</dbReference>
<dbReference type="InterPro" id="IPR043133">
    <property type="entry name" value="GTP-CH-I_C/QueF"/>
</dbReference>
<feature type="region of interest" description="Disordered" evidence="14">
    <location>
        <begin position="550"/>
        <end position="573"/>
    </location>
</feature>
<dbReference type="EC" id="4.1.2.25" evidence="13"/>
<dbReference type="SUPFAM" id="SSF55083">
    <property type="entry name" value="6-hydroxymethyl-7,8-dihydropterin pyrophosphokinase, HPPK"/>
    <property type="match status" value="1"/>
</dbReference>
<dbReference type="PANTHER" id="PTHR43071:SF1">
    <property type="entry name" value="2-AMINO-4-HYDROXY-6-HYDROXYMETHYLDIHYDROPTERIDINE PYROPHOSPHOKINASE"/>
    <property type="match status" value="1"/>
</dbReference>
<dbReference type="GO" id="GO:0046654">
    <property type="term" value="P:tetrahydrofolate biosynthetic process"/>
    <property type="evidence" value="ECO:0007669"/>
    <property type="project" value="UniProtKB-UniRule"/>
</dbReference>
<sequence length="611" mass="66406">MTESVFDVINIEGITARGLHGVYPLERRAGQEFKVDIKMTVDTRTAAVTDDLSYTVDYSQVAVEVAKILEGTPVNLLETLADTIARRVLSFPQVHAVEVQVHKPEAPLNVAFSDLTLSIFRDRSSLSEVTPVVAVADLTAVPVRPVTATVALGANLGDAPATLAQAIVSLDECPGVNVTAVSGLFRTAPILLPEQAPQPDYFNAVIEAETVLSPLALLDTLHELEASAGRVRKEKWEARPLDLDILTYGDLHSDDVRLVLPHPRAHERAFVLQPWLQINPQACVGARGRVEVLVQQVQDQSVELLAELWVEDALAGHFSEGVVSAVSAVPEVVEASPAVSVEPVVSVVEPVVETQFVHVPEPFTAETGVEPVASEVEPAVATGSIRQTYRLANAEETESPIFAQFAAKRAALQTEWILTKHQIDRDWEMSQALKAAEEKAAQEATAAQERRRVEGLPSLDIPVPTKLPPLQSVPVEMVEEAEVSSALDTLATELQPVKQSEPEQYSDFEKIVFGIKTTQSEAPVLRMPSWKRVVTPVEPRIVDEPTAVTVSDKPAGTSTEQVSESAEKTTSLVEPCTDTAQIPTTYQGLRRRQILRPDPTGSIPVIPRNHE</sequence>
<evidence type="ECO:0000256" key="11">
    <source>
        <dbReference type="ARBA" id="ARBA00022909"/>
    </source>
</evidence>
<evidence type="ECO:0000256" key="10">
    <source>
        <dbReference type="ARBA" id="ARBA00022840"/>
    </source>
</evidence>
<organism evidence="16 17">
    <name type="scientific">Gleimia coleocanis DSM 15436</name>
    <dbReference type="NCBI Taxonomy" id="525245"/>
    <lineage>
        <taxon>Bacteria</taxon>
        <taxon>Bacillati</taxon>
        <taxon>Actinomycetota</taxon>
        <taxon>Actinomycetes</taxon>
        <taxon>Actinomycetales</taxon>
        <taxon>Actinomycetaceae</taxon>
        <taxon>Gleimia</taxon>
    </lineage>
</organism>
<dbReference type="Pfam" id="PF01288">
    <property type="entry name" value="HPPK"/>
    <property type="match status" value="1"/>
</dbReference>
<keyword evidence="17" id="KW-1185">Reference proteome</keyword>
<comment type="function">
    <text evidence="13">Catalyzes the conversion of 7,8-dihydroneopterin to 6-hydroxymethyl-7,8-dihydropterin.</text>
</comment>
<dbReference type="Gene3D" id="3.30.1130.10">
    <property type="match status" value="1"/>
</dbReference>
<dbReference type="SMART" id="SM00905">
    <property type="entry name" value="FolB"/>
    <property type="match status" value="1"/>
</dbReference>
<protein>
    <recommendedName>
        <fullName evidence="13">Bifunctional folate synthesis protein</fullName>
    </recommendedName>
    <domain>
        <recommendedName>
            <fullName evidence="13">Dihydroneopterin aldolase</fullName>
            <shortName evidence="13">DHNA</shortName>
            <ecNumber evidence="13">4.1.2.25</ecNumber>
        </recommendedName>
        <alternativeName>
            <fullName evidence="13">7,8-dihydroneopterin aldolase</fullName>
        </alternativeName>
    </domain>
    <domain>
        <recommendedName>
            <fullName evidence="13">2-amino-4-hydroxy-6-hydroxymethyldihydropteridine pyrophosphokinase</fullName>
            <ecNumber evidence="13">2.7.6.3</ecNumber>
        </recommendedName>
        <alternativeName>
            <fullName evidence="13">6-hydroxymethyl-7,8-dihydropterin pyrophosphokinase</fullName>
            <shortName evidence="13">PPPK</shortName>
        </alternativeName>
        <alternativeName>
            <fullName evidence="13">7,8-dihydro-6-hydroxymethylpterin pyrophosphokinase</fullName>
            <shortName evidence="13">HPPK</shortName>
        </alternativeName>
    </domain>
</protein>
<dbReference type="NCBIfam" id="TIGR00526">
    <property type="entry name" value="folB_dom"/>
    <property type="match status" value="1"/>
</dbReference>
<dbReference type="STRING" id="525245.HMPREF0044_0351"/>
<gene>
    <name evidence="16" type="primary">folK</name>
    <name evidence="16" type="ORF">HMPREF0044_0351</name>
</gene>
<dbReference type="InterPro" id="IPR035907">
    <property type="entry name" value="Hppk_sf"/>
</dbReference>
<dbReference type="CDD" id="cd00534">
    <property type="entry name" value="DHNA_DHNTPE"/>
    <property type="match status" value="1"/>
</dbReference>
<dbReference type="RefSeq" id="WP_006547348.1">
    <property type="nucleotide sequence ID" value="NZ_DS999545.1"/>
</dbReference>
<evidence type="ECO:0000256" key="1">
    <source>
        <dbReference type="ARBA" id="ARBA00000198"/>
    </source>
</evidence>
<evidence type="ECO:0000256" key="7">
    <source>
        <dbReference type="ARBA" id="ARBA00022679"/>
    </source>
</evidence>
<evidence type="ECO:0000256" key="2">
    <source>
        <dbReference type="ARBA" id="ARBA00001353"/>
    </source>
</evidence>
<dbReference type="Proteomes" id="UP000010301">
    <property type="component" value="Unassembled WGS sequence"/>
</dbReference>
<dbReference type="InterPro" id="IPR006157">
    <property type="entry name" value="FolB_dom"/>
</dbReference>
<comment type="catalytic activity">
    <reaction evidence="1">
        <text>6-hydroxymethyl-7,8-dihydropterin + ATP = (7,8-dihydropterin-6-yl)methyl diphosphate + AMP + H(+)</text>
        <dbReference type="Rhea" id="RHEA:11412"/>
        <dbReference type="ChEBI" id="CHEBI:15378"/>
        <dbReference type="ChEBI" id="CHEBI:30616"/>
        <dbReference type="ChEBI" id="CHEBI:44841"/>
        <dbReference type="ChEBI" id="CHEBI:72950"/>
        <dbReference type="ChEBI" id="CHEBI:456215"/>
        <dbReference type="EC" id="2.7.6.3"/>
    </reaction>
</comment>
<name>C0VYW1_9ACTO</name>
<dbReference type="eggNOG" id="COG1539">
    <property type="taxonomic scope" value="Bacteria"/>
</dbReference>
<dbReference type="eggNOG" id="COG0801">
    <property type="taxonomic scope" value="Bacteria"/>
</dbReference>
<dbReference type="OrthoDB" id="9808041at2"/>
<proteinExistence type="inferred from homology"/>
<dbReference type="HOGENOM" id="CLU_446656_0_0_11"/>
<dbReference type="GO" id="GO:0016301">
    <property type="term" value="F:kinase activity"/>
    <property type="evidence" value="ECO:0007669"/>
    <property type="project" value="UniProtKB-KW"/>
</dbReference>
<dbReference type="Pfam" id="PF02152">
    <property type="entry name" value="FolB"/>
    <property type="match status" value="1"/>
</dbReference>
<comment type="caution">
    <text evidence="16">The sequence shown here is derived from an EMBL/GenBank/DDBJ whole genome shotgun (WGS) entry which is preliminary data.</text>
</comment>
<evidence type="ECO:0000313" key="17">
    <source>
        <dbReference type="Proteomes" id="UP000010301"/>
    </source>
</evidence>
<keyword evidence="8" id="KW-0547">Nucleotide-binding</keyword>
<dbReference type="InterPro" id="IPR006156">
    <property type="entry name" value="Dihydroneopterin_aldolase"/>
</dbReference>
<accession>C0VYW1</accession>
<comment type="similarity">
    <text evidence="6">In the N-terminal section; belongs to the DHNA family.</text>
</comment>
<feature type="domain" description="Dihydroneopterin aldolase/epimerase" evidence="15">
    <location>
        <begin position="9"/>
        <end position="121"/>
    </location>
</feature>
<keyword evidence="12 13" id="KW-0456">Lyase</keyword>
<evidence type="ECO:0000313" key="16">
    <source>
        <dbReference type="EMBL" id="EEH64614.1"/>
    </source>
</evidence>
<keyword evidence="10" id="KW-0067">ATP-binding</keyword>
<dbReference type="PANTHER" id="PTHR43071">
    <property type="entry name" value="2-AMINO-4-HYDROXY-6-HYDROXYMETHYLDIHYDROPTERIDINE PYROPHOSPHOKINASE"/>
    <property type="match status" value="1"/>
</dbReference>
<comment type="similarity">
    <text evidence="5 13">Belongs to the DHNA family.</text>
</comment>
<keyword evidence="11 13" id="KW-0289">Folate biosynthesis</keyword>
<evidence type="ECO:0000259" key="15">
    <source>
        <dbReference type="SMART" id="SM00905"/>
    </source>
</evidence>
<evidence type="ECO:0000256" key="3">
    <source>
        <dbReference type="ARBA" id="ARBA00005013"/>
    </source>
</evidence>
<dbReference type="UniPathway" id="UPA00077">
    <property type="reaction ID" value="UER00154"/>
</dbReference>
<evidence type="ECO:0000256" key="4">
    <source>
        <dbReference type="ARBA" id="ARBA00005051"/>
    </source>
</evidence>
<evidence type="ECO:0000256" key="13">
    <source>
        <dbReference type="RuleBase" id="RU362079"/>
    </source>
</evidence>
<comment type="pathway">
    <text evidence="4">Cofactor biosynthesis; tetrahydrofolate biosynthesis; 2-amino-4-hydroxy-6-hydroxymethyl-7,8-dihydropteridine diphosphate from 7,8-dihydroneopterin triphosphate: step 4/4.</text>
</comment>
<dbReference type="GO" id="GO:0004150">
    <property type="term" value="F:dihydroneopterin aldolase activity"/>
    <property type="evidence" value="ECO:0007669"/>
    <property type="project" value="UniProtKB-UniRule"/>
</dbReference>
<comment type="catalytic activity">
    <reaction evidence="2 13">
        <text>7,8-dihydroneopterin = 6-hydroxymethyl-7,8-dihydropterin + glycolaldehyde</text>
        <dbReference type="Rhea" id="RHEA:10540"/>
        <dbReference type="ChEBI" id="CHEBI:17001"/>
        <dbReference type="ChEBI" id="CHEBI:17071"/>
        <dbReference type="ChEBI" id="CHEBI:44841"/>
        <dbReference type="EC" id="4.1.2.25"/>
    </reaction>
</comment>
<dbReference type="EMBL" id="ACFG01000004">
    <property type="protein sequence ID" value="EEH64614.1"/>
    <property type="molecule type" value="Genomic_DNA"/>
</dbReference>
<evidence type="ECO:0000256" key="5">
    <source>
        <dbReference type="ARBA" id="ARBA00005708"/>
    </source>
</evidence>
<dbReference type="EC" id="2.7.6.3" evidence="13"/>
<comment type="pathway">
    <text evidence="3 13">Cofactor biosynthesis; tetrahydrofolate biosynthesis; 2-amino-4-hydroxy-6-hydroxymethyl-7,8-dihydropteridine diphosphate from 7,8-dihydroneopterin triphosphate: step 3/4.</text>
</comment>
<reference evidence="16 17" key="1">
    <citation type="submission" date="2009-01" db="EMBL/GenBank/DDBJ databases">
        <authorList>
            <person name="Qin X."/>
            <person name="Bachman B."/>
            <person name="Battles P."/>
            <person name="Bell A."/>
            <person name="Bess C."/>
            <person name="Bickham C."/>
            <person name="Chaboub L."/>
            <person name="Chen D."/>
            <person name="Coyle M."/>
            <person name="Deiros D.R."/>
            <person name="Dinh H."/>
            <person name="Forbes L."/>
            <person name="Fowler G."/>
            <person name="Francisco L."/>
            <person name="Fu Q."/>
            <person name="Gubbala S."/>
            <person name="Hale W."/>
            <person name="Han Y."/>
            <person name="Hemphill L."/>
            <person name="Highlander S.K."/>
            <person name="Hirani K."/>
            <person name="Hogues M."/>
            <person name="Jackson L."/>
            <person name="Jakkamsetti A."/>
            <person name="Javaid M."/>
            <person name="Jiang H."/>
            <person name="Korchina V."/>
            <person name="Kovar C."/>
            <person name="Lara F."/>
            <person name="Lee S."/>
            <person name="Mata R."/>
            <person name="Mathew T."/>
            <person name="Moen C."/>
            <person name="Morales K."/>
            <person name="Munidasa M."/>
            <person name="Nazareth L."/>
            <person name="Ngo R."/>
            <person name="Nguyen L."/>
            <person name="Okwuonu G."/>
            <person name="Ongeri F."/>
            <person name="Patil S."/>
            <person name="Petrosino J."/>
            <person name="Pham C."/>
            <person name="Pham P."/>
            <person name="Pu L.-L."/>
            <person name="Puazo M."/>
            <person name="Raj R."/>
            <person name="Reid J."/>
            <person name="Rouhana J."/>
            <person name="Saada N."/>
            <person name="Shang Y."/>
            <person name="Simmons D."/>
            <person name="Thornton R."/>
            <person name="Warren J."/>
            <person name="Weissenberger G."/>
            <person name="Zhang J."/>
            <person name="Zhang L."/>
            <person name="Zhou C."/>
            <person name="Zhu D."/>
            <person name="Muzny D."/>
            <person name="Worley K."/>
            <person name="Gibbs R."/>
        </authorList>
    </citation>
    <scope>NUCLEOTIDE SEQUENCE [LARGE SCALE GENOMIC DNA]</scope>
    <source>
        <strain evidence="16 17">DSM 15436</strain>
    </source>
</reference>
<dbReference type="GO" id="GO:0003848">
    <property type="term" value="F:2-amino-4-hydroxy-6-hydroxymethyldihydropteridine diphosphokinase activity"/>
    <property type="evidence" value="ECO:0007669"/>
    <property type="project" value="UniProtKB-EC"/>
</dbReference>
<keyword evidence="7 16" id="KW-0808">Transferase</keyword>
<keyword evidence="9 16" id="KW-0418">Kinase</keyword>
<feature type="compositionally biased region" description="Polar residues" evidence="14">
    <location>
        <begin position="556"/>
        <end position="573"/>
    </location>
</feature>
<dbReference type="Gene3D" id="3.30.70.560">
    <property type="entry name" value="7,8-Dihydro-6-hydroxymethylpterin-pyrophosphokinase HPPK"/>
    <property type="match status" value="1"/>
</dbReference>
<evidence type="ECO:0000256" key="9">
    <source>
        <dbReference type="ARBA" id="ARBA00022777"/>
    </source>
</evidence>
<evidence type="ECO:0000256" key="14">
    <source>
        <dbReference type="SAM" id="MobiDB-lite"/>
    </source>
</evidence>
<dbReference type="GO" id="GO:0046656">
    <property type="term" value="P:folic acid biosynthetic process"/>
    <property type="evidence" value="ECO:0007669"/>
    <property type="project" value="UniProtKB-UniRule"/>
</dbReference>
<dbReference type="NCBIfam" id="TIGR00525">
    <property type="entry name" value="folB"/>
    <property type="match status" value="1"/>
</dbReference>
<dbReference type="SUPFAM" id="SSF55620">
    <property type="entry name" value="Tetrahydrobiopterin biosynthesis enzymes-like"/>
    <property type="match status" value="1"/>
</dbReference>